<reference evidence="20" key="1">
    <citation type="submission" date="2017-01" db="EMBL/GenBank/DDBJ databases">
        <title>Comparative genomics of anhydrobiosis in the tardigrade Hypsibius dujardini.</title>
        <authorList>
            <person name="Yoshida Y."/>
            <person name="Koutsovoulos G."/>
            <person name="Laetsch D."/>
            <person name="Stevens L."/>
            <person name="Kumar S."/>
            <person name="Horikawa D."/>
            <person name="Ishino K."/>
            <person name="Komine S."/>
            <person name="Tomita M."/>
            <person name="Blaxter M."/>
            <person name="Arakawa K."/>
        </authorList>
    </citation>
    <scope>NUCLEOTIDE SEQUENCE [LARGE SCALE GENOMIC DNA]</scope>
    <source>
        <strain evidence="20">Z151</strain>
    </source>
</reference>
<dbReference type="InterPro" id="IPR028082">
    <property type="entry name" value="Peripla_BP_I"/>
</dbReference>
<comment type="catalytic activity">
    <reaction evidence="1 15">
        <text>GTP = 3',5'-cyclic GMP + diphosphate</text>
        <dbReference type="Rhea" id="RHEA:13665"/>
        <dbReference type="ChEBI" id="CHEBI:33019"/>
        <dbReference type="ChEBI" id="CHEBI:37565"/>
        <dbReference type="ChEBI" id="CHEBI:57746"/>
        <dbReference type="EC" id="4.6.1.2"/>
    </reaction>
</comment>
<dbReference type="EMBL" id="MTYJ01000044">
    <property type="protein sequence ID" value="OQV18934.1"/>
    <property type="molecule type" value="Genomic_DNA"/>
</dbReference>
<evidence type="ECO:0000256" key="7">
    <source>
        <dbReference type="ARBA" id="ARBA00022989"/>
    </source>
</evidence>
<dbReference type="PANTHER" id="PTHR11920:SF501">
    <property type="entry name" value="GUANYLATE CYCLASE 32E"/>
    <property type="match status" value="1"/>
</dbReference>
<dbReference type="FunFam" id="3.30.70.1230:FF:000004">
    <property type="entry name" value="Guanylate cyclase"/>
    <property type="match status" value="1"/>
</dbReference>
<dbReference type="PROSITE" id="PS50011">
    <property type="entry name" value="PROTEIN_KINASE_DOM"/>
    <property type="match status" value="1"/>
</dbReference>
<dbReference type="InterPro" id="IPR000719">
    <property type="entry name" value="Prot_kinase_dom"/>
</dbReference>
<evidence type="ECO:0000313" key="19">
    <source>
        <dbReference type="EMBL" id="OQV18934.1"/>
    </source>
</evidence>
<keyword evidence="11" id="KW-0325">Glycoprotein</keyword>
<comment type="similarity">
    <text evidence="14">Belongs to the adenylyl cyclase class-4/guanylyl cyclase family.</text>
</comment>
<gene>
    <name evidence="19" type="ORF">BV898_06995</name>
</gene>
<evidence type="ECO:0000256" key="1">
    <source>
        <dbReference type="ARBA" id="ARBA00001436"/>
    </source>
</evidence>
<dbReference type="GO" id="GO:0004672">
    <property type="term" value="F:protein kinase activity"/>
    <property type="evidence" value="ECO:0007669"/>
    <property type="project" value="InterPro"/>
</dbReference>
<dbReference type="GO" id="GO:0005524">
    <property type="term" value="F:ATP binding"/>
    <property type="evidence" value="ECO:0007669"/>
    <property type="project" value="InterPro"/>
</dbReference>
<protein>
    <recommendedName>
        <fullName evidence="3 15">Guanylate cyclase</fullName>
        <ecNumber evidence="3 15">4.6.1.2</ecNumber>
    </recommendedName>
</protein>
<keyword evidence="5" id="KW-0732">Signal</keyword>
<keyword evidence="13 15" id="KW-0141">cGMP biosynthesis</keyword>
<evidence type="ECO:0000256" key="2">
    <source>
        <dbReference type="ARBA" id="ARBA00004479"/>
    </source>
</evidence>
<comment type="caution">
    <text evidence="19">The sequence shown here is derived from an EMBL/GenBank/DDBJ whole genome shotgun (WGS) entry which is preliminary data.</text>
</comment>
<evidence type="ECO:0000256" key="9">
    <source>
        <dbReference type="ARBA" id="ARBA00023136"/>
    </source>
</evidence>
<dbReference type="GO" id="GO:0035556">
    <property type="term" value="P:intracellular signal transduction"/>
    <property type="evidence" value="ECO:0007669"/>
    <property type="project" value="InterPro"/>
</dbReference>
<dbReference type="InterPro" id="IPR001170">
    <property type="entry name" value="ANPR/GUC"/>
</dbReference>
<dbReference type="Gene3D" id="1.10.510.10">
    <property type="entry name" value="Transferase(Phosphotransferase) domain 1"/>
    <property type="match status" value="1"/>
</dbReference>
<evidence type="ECO:0000256" key="16">
    <source>
        <dbReference type="SAM" id="Phobius"/>
    </source>
</evidence>
<dbReference type="GO" id="GO:0005886">
    <property type="term" value="C:plasma membrane"/>
    <property type="evidence" value="ECO:0007669"/>
    <property type="project" value="TreeGrafter"/>
</dbReference>
<evidence type="ECO:0000256" key="10">
    <source>
        <dbReference type="ARBA" id="ARBA00023170"/>
    </source>
</evidence>
<dbReference type="SUPFAM" id="SSF53822">
    <property type="entry name" value="Periplasmic binding protein-like I"/>
    <property type="match status" value="1"/>
</dbReference>
<keyword evidence="20" id="KW-1185">Reference proteome</keyword>
<evidence type="ECO:0000256" key="5">
    <source>
        <dbReference type="ARBA" id="ARBA00022729"/>
    </source>
</evidence>
<dbReference type="Gene3D" id="6.10.250.780">
    <property type="match status" value="1"/>
</dbReference>
<dbReference type="InterPro" id="IPR018297">
    <property type="entry name" value="A/G_cyclase_CS"/>
</dbReference>
<evidence type="ECO:0000259" key="18">
    <source>
        <dbReference type="PROSITE" id="PS50125"/>
    </source>
</evidence>
<dbReference type="SUPFAM" id="SSF56112">
    <property type="entry name" value="Protein kinase-like (PK-like)"/>
    <property type="match status" value="1"/>
</dbReference>
<keyword evidence="9 16" id="KW-0472">Membrane</keyword>
<dbReference type="CDD" id="cd06352">
    <property type="entry name" value="PBP1_NPR_GC-like"/>
    <property type="match status" value="1"/>
</dbReference>
<evidence type="ECO:0000256" key="8">
    <source>
        <dbReference type="ARBA" id="ARBA00023134"/>
    </source>
</evidence>
<dbReference type="InterPro" id="IPR001054">
    <property type="entry name" value="A/G_cyclase"/>
</dbReference>
<dbReference type="InterPro" id="IPR001828">
    <property type="entry name" value="ANF_lig-bd_rcpt"/>
</dbReference>
<dbReference type="PROSITE" id="PS00452">
    <property type="entry name" value="GUANYLATE_CYCLASE_1"/>
    <property type="match status" value="1"/>
</dbReference>
<dbReference type="AlphaFoldDB" id="A0A1W0WUQ9"/>
<evidence type="ECO:0000259" key="17">
    <source>
        <dbReference type="PROSITE" id="PS50011"/>
    </source>
</evidence>
<dbReference type="Gene3D" id="3.40.50.2300">
    <property type="match status" value="1"/>
</dbReference>
<dbReference type="SUPFAM" id="SSF55073">
    <property type="entry name" value="Nucleotide cyclase"/>
    <property type="match status" value="1"/>
</dbReference>
<feature type="domain" description="Guanylate cyclase" evidence="18">
    <location>
        <begin position="882"/>
        <end position="1012"/>
    </location>
</feature>
<keyword evidence="8" id="KW-0342">GTP-binding</keyword>
<dbReference type="EC" id="4.6.1.2" evidence="3 15"/>
<dbReference type="Gene3D" id="3.30.70.1230">
    <property type="entry name" value="Nucleotide cyclase"/>
    <property type="match status" value="1"/>
</dbReference>
<dbReference type="GO" id="GO:0004383">
    <property type="term" value="F:guanylate cyclase activity"/>
    <property type="evidence" value="ECO:0007669"/>
    <property type="project" value="UniProtKB-EC"/>
</dbReference>
<evidence type="ECO:0000256" key="13">
    <source>
        <dbReference type="ARBA" id="ARBA00023293"/>
    </source>
</evidence>
<dbReference type="CDD" id="cd07302">
    <property type="entry name" value="CHD"/>
    <property type="match status" value="1"/>
</dbReference>
<dbReference type="GO" id="GO:0001653">
    <property type="term" value="F:peptide receptor activity"/>
    <property type="evidence" value="ECO:0007669"/>
    <property type="project" value="TreeGrafter"/>
</dbReference>
<organism evidence="19 20">
    <name type="scientific">Hypsibius exemplaris</name>
    <name type="common">Freshwater tardigrade</name>
    <dbReference type="NCBI Taxonomy" id="2072580"/>
    <lineage>
        <taxon>Eukaryota</taxon>
        <taxon>Metazoa</taxon>
        <taxon>Ecdysozoa</taxon>
        <taxon>Tardigrada</taxon>
        <taxon>Eutardigrada</taxon>
        <taxon>Parachela</taxon>
        <taxon>Hypsibioidea</taxon>
        <taxon>Hypsibiidae</taxon>
        <taxon>Hypsibius</taxon>
    </lineage>
</organism>
<keyword evidence="10 19" id="KW-0675">Receptor</keyword>
<keyword evidence="6" id="KW-0547">Nucleotide-binding</keyword>
<dbReference type="InterPro" id="IPR001245">
    <property type="entry name" value="Ser-Thr/Tyr_kinase_cat_dom"/>
</dbReference>
<dbReference type="Pfam" id="PF00211">
    <property type="entry name" value="Guanylate_cyc"/>
    <property type="match status" value="1"/>
</dbReference>
<dbReference type="SMART" id="SM00044">
    <property type="entry name" value="CYCc"/>
    <property type="match status" value="1"/>
</dbReference>
<dbReference type="GO" id="GO:0007168">
    <property type="term" value="P:receptor guanylyl cyclase signaling pathway"/>
    <property type="evidence" value="ECO:0007669"/>
    <property type="project" value="TreeGrafter"/>
</dbReference>
<keyword evidence="12 14" id="KW-0456">Lyase</keyword>
<evidence type="ECO:0000256" key="4">
    <source>
        <dbReference type="ARBA" id="ARBA00022692"/>
    </source>
</evidence>
<evidence type="ECO:0000256" key="6">
    <source>
        <dbReference type="ARBA" id="ARBA00022741"/>
    </source>
</evidence>
<dbReference type="GO" id="GO:0005525">
    <property type="term" value="F:GTP binding"/>
    <property type="evidence" value="ECO:0007669"/>
    <property type="project" value="UniProtKB-KW"/>
</dbReference>
<comment type="subcellular location">
    <subcellularLocation>
        <location evidence="2">Membrane</location>
        <topology evidence="2">Single-pass type I membrane protein</topology>
    </subcellularLocation>
</comment>
<evidence type="ECO:0000256" key="11">
    <source>
        <dbReference type="ARBA" id="ARBA00023180"/>
    </source>
</evidence>
<dbReference type="PROSITE" id="PS50125">
    <property type="entry name" value="GUANYLATE_CYCLASE_2"/>
    <property type="match status" value="1"/>
</dbReference>
<dbReference type="InterPro" id="IPR029787">
    <property type="entry name" value="Nucleotide_cyclase"/>
</dbReference>
<dbReference type="Pfam" id="PF07714">
    <property type="entry name" value="PK_Tyr_Ser-Thr"/>
    <property type="match status" value="1"/>
</dbReference>
<evidence type="ECO:0000256" key="14">
    <source>
        <dbReference type="RuleBase" id="RU000405"/>
    </source>
</evidence>
<evidence type="ECO:0000256" key="12">
    <source>
        <dbReference type="ARBA" id="ARBA00023239"/>
    </source>
</evidence>
<keyword evidence="4 16" id="KW-0812">Transmembrane</keyword>
<dbReference type="Proteomes" id="UP000192578">
    <property type="component" value="Unassembled WGS sequence"/>
</dbReference>
<dbReference type="InterPro" id="IPR050401">
    <property type="entry name" value="Cyclic_nucleotide_synthase"/>
</dbReference>
<dbReference type="GO" id="GO:0004016">
    <property type="term" value="F:adenylate cyclase activity"/>
    <property type="evidence" value="ECO:0007669"/>
    <property type="project" value="TreeGrafter"/>
</dbReference>
<dbReference type="InterPro" id="IPR011009">
    <property type="entry name" value="Kinase-like_dom_sf"/>
</dbReference>
<dbReference type="Pfam" id="PF01094">
    <property type="entry name" value="ANF_receptor"/>
    <property type="match status" value="1"/>
</dbReference>
<dbReference type="OrthoDB" id="1890790at2759"/>
<dbReference type="PANTHER" id="PTHR11920">
    <property type="entry name" value="GUANYLYL CYCLASE"/>
    <property type="match status" value="1"/>
</dbReference>
<evidence type="ECO:0000256" key="3">
    <source>
        <dbReference type="ARBA" id="ARBA00012202"/>
    </source>
</evidence>
<feature type="domain" description="Protein kinase" evidence="17">
    <location>
        <begin position="514"/>
        <end position="811"/>
    </location>
</feature>
<name>A0A1W0WUQ9_HYPEX</name>
<keyword evidence="7 16" id="KW-1133">Transmembrane helix</keyword>
<proteinExistence type="inferred from homology"/>
<evidence type="ECO:0000256" key="15">
    <source>
        <dbReference type="RuleBase" id="RU003431"/>
    </source>
</evidence>
<sequence length="1069" mass="119235">MFCSAADSVPFRKKLPNQFSASTVTNLTVCFILEDDSYYATYERLAAAVDLGISHANTFILPDYIRLKVAYKNIGPSCSHAQFSAARNILQLLDSGVTCDVFLGVTCPNTIVAVYGMAEYLDIPILGVPTAGAAVVVASQDQKYARLPLLIRTSFSMTDMTTCFNKFLTEYNYTHVSVLHDDAYDFFTLFGKLANQRFRLINPELGRNIFDKGFFSDQMSSSKYAELLQVASGYSRVFILLGHGNAVRQIMITANQLGLLQGEYLFLAVELFQLKYWGSIQFNQDDGFDDVAKEAYKSLLVLTMHEEPANRDVRVFGEEVKYLAKTRYNFTFGRLEQLDPVITAHYEAILLYAEEVVSMMKDGFRQISGKVMASRICGNKYDVGVAGPISIFTSGQRACYLDIQAFNTKSEDFETIWDYGHSNSTTEYFRREKNFTFTASPDGLLPVDVPVCGFRGEICLDRSISKGVLAAAIVVPLIAVVGLCVSSVVVFLKFRKMRQDYNPNWWKISTEDLAIKQNRTGSGASKRTLTSQSTVGTSALTGYSAYNCDILATHNGVLVALTDVIAFRRHPTPDIVKRLTQIKACVSPNLQKFVGLGLSSTGLCEFIVNEPCAKGSLTDILENEMIKLDWTFKNSLIKDIVFGMTYLHGTPICSHGYLNSHTCLVDARFTLKISDYGFPFFRKPADLQPPRASDVDAQRQYETLLWRAPELLRQLMPPEGTQKGDVYSFAIILQQIILRSGPFELPDDPLELSHQEIIQEVVAANIPPVRPRVPRAACSNQLYDLMERCWEEVPVERLTFPKIKDRLKRVIGDVGDNIVDLLFKRMEQYAADLEFKVAEKTQQFMEEKTRSEQLLGQLLPKLVAAALTRGEHVDPEAYESVTIFFSDIVGFTTISAAGSPMDVVSLLNGLYTFFDSVLERYDVYKVETIGDAYMVSSGLPVRNGNRHAAEIAQMALDLMKGIRLFSVPNRPTVALEIRAGVNSGPCVAGIVGLKMPRYCLFGDTVNVASRMESTGEPMKIQITHETKDLLRNIGGFVTTERGPVAVKGKGTLTTYWLLTSELEMKEKKG</sequence>
<feature type="transmembrane region" description="Helical" evidence="16">
    <location>
        <begin position="468"/>
        <end position="492"/>
    </location>
</feature>
<dbReference type="PRINTS" id="PR00255">
    <property type="entry name" value="NATPEPTIDER"/>
</dbReference>
<accession>A0A1W0WUQ9</accession>
<evidence type="ECO:0000313" key="20">
    <source>
        <dbReference type="Proteomes" id="UP000192578"/>
    </source>
</evidence>